<dbReference type="AlphaFoldDB" id="A0AAQ3M1X9"/>
<evidence type="ECO:0000256" key="1">
    <source>
        <dbReference type="SAM" id="MobiDB-lite"/>
    </source>
</evidence>
<sequence>MPTLPVLDKRDAAEAHLLSSTHMREAVRGATQSISMTATTIMKRLPNLGPRRNIEGRQSSSANGVIAIPTVYQGINTSPQPGTVVGIVVGSVGAFLLILWVLWILSNGGGFIRASEYEEEDVVVRRRSRSSHRHSERPEMVIRASSSRRPERIVRQERIVRDIPPSRGPSRIREEIIIDEPRRRVEGDDIVEVIEEHSSVSGAPPPRRKSRRSSGYR</sequence>
<evidence type="ECO:0000313" key="3">
    <source>
        <dbReference type="EMBL" id="WPH00094.1"/>
    </source>
</evidence>
<feature type="compositionally biased region" description="Basic residues" evidence="1">
    <location>
        <begin position="206"/>
        <end position="217"/>
    </location>
</feature>
<accession>A0AAQ3M1X9</accession>
<keyword evidence="4" id="KW-1185">Reference proteome</keyword>
<keyword evidence="2" id="KW-0812">Transmembrane</keyword>
<gene>
    <name evidence="3" type="ORF">R9X50_00291700</name>
</gene>
<organism evidence="3 4">
    <name type="scientific">Acrodontium crateriforme</name>
    <dbReference type="NCBI Taxonomy" id="150365"/>
    <lineage>
        <taxon>Eukaryota</taxon>
        <taxon>Fungi</taxon>
        <taxon>Dikarya</taxon>
        <taxon>Ascomycota</taxon>
        <taxon>Pezizomycotina</taxon>
        <taxon>Dothideomycetes</taxon>
        <taxon>Dothideomycetidae</taxon>
        <taxon>Mycosphaerellales</taxon>
        <taxon>Teratosphaeriaceae</taxon>
        <taxon>Acrodontium</taxon>
    </lineage>
</organism>
<feature type="region of interest" description="Disordered" evidence="1">
    <location>
        <begin position="194"/>
        <end position="217"/>
    </location>
</feature>
<keyword evidence="2" id="KW-1133">Transmembrane helix</keyword>
<proteinExistence type="predicted"/>
<dbReference type="EMBL" id="CP138583">
    <property type="protein sequence ID" value="WPH00094.1"/>
    <property type="molecule type" value="Genomic_DNA"/>
</dbReference>
<keyword evidence="2" id="KW-0472">Membrane</keyword>
<name>A0AAQ3M1X9_9PEZI</name>
<dbReference type="Proteomes" id="UP001303373">
    <property type="component" value="Chromosome 4"/>
</dbReference>
<feature type="region of interest" description="Disordered" evidence="1">
    <location>
        <begin position="127"/>
        <end position="149"/>
    </location>
</feature>
<reference evidence="3 4" key="1">
    <citation type="submission" date="2023-11" db="EMBL/GenBank/DDBJ databases">
        <title>An acidophilic fungus is an integral part of prey digestion in a carnivorous sundew plant.</title>
        <authorList>
            <person name="Tsai I.J."/>
        </authorList>
    </citation>
    <scope>NUCLEOTIDE SEQUENCE [LARGE SCALE GENOMIC DNA]</scope>
    <source>
        <strain evidence="3">169a</strain>
    </source>
</reference>
<evidence type="ECO:0000256" key="2">
    <source>
        <dbReference type="SAM" id="Phobius"/>
    </source>
</evidence>
<protein>
    <submittedName>
        <fullName evidence="3">Uncharacterized protein</fullName>
    </submittedName>
</protein>
<evidence type="ECO:0000313" key="4">
    <source>
        <dbReference type="Proteomes" id="UP001303373"/>
    </source>
</evidence>
<feature type="transmembrane region" description="Helical" evidence="2">
    <location>
        <begin position="84"/>
        <end position="105"/>
    </location>
</feature>